<dbReference type="Gene3D" id="2.130.10.10">
    <property type="entry name" value="YVTN repeat-like/Quinoprotein amine dehydrogenase"/>
    <property type="match status" value="3"/>
</dbReference>
<keyword evidence="1 3" id="KW-0853">WD repeat</keyword>
<dbReference type="InterPro" id="IPR011050">
    <property type="entry name" value="Pectin_lyase_fold/virulence"/>
</dbReference>
<dbReference type="InterPro" id="IPR015943">
    <property type="entry name" value="WD40/YVTN_repeat-like_dom_sf"/>
</dbReference>
<dbReference type="InterPro" id="IPR020472">
    <property type="entry name" value="WD40_PAC1"/>
</dbReference>
<dbReference type="PANTHER" id="PTHR19879:SF9">
    <property type="entry name" value="TRANSCRIPTION INITIATION FACTOR TFIID SUBUNIT 5"/>
    <property type="match status" value="1"/>
</dbReference>
<dbReference type="SMART" id="SM00320">
    <property type="entry name" value="WD40"/>
    <property type="match status" value="7"/>
</dbReference>
<dbReference type="Proteomes" id="UP000287233">
    <property type="component" value="Chromosome"/>
</dbReference>
<dbReference type="AlphaFoldDB" id="A0A410FTN1"/>
<dbReference type="PRINTS" id="PR00320">
    <property type="entry name" value="GPROTEINBRPT"/>
</dbReference>
<dbReference type="Gene3D" id="2.160.20.10">
    <property type="entry name" value="Single-stranded right-handed beta-helix, Pectin lyase-like"/>
    <property type="match status" value="1"/>
</dbReference>
<dbReference type="EMBL" id="CP034928">
    <property type="protein sequence ID" value="QAA76373.1"/>
    <property type="molecule type" value="Genomic_DNA"/>
</dbReference>
<proteinExistence type="predicted"/>
<dbReference type="Pfam" id="PF05048">
    <property type="entry name" value="NosD"/>
    <property type="match status" value="1"/>
</dbReference>
<dbReference type="CDD" id="cd00200">
    <property type="entry name" value="WD40"/>
    <property type="match status" value="1"/>
</dbReference>
<evidence type="ECO:0000313" key="6">
    <source>
        <dbReference type="Proteomes" id="UP000287233"/>
    </source>
</evidence>
<dbReference type="InterPro" id="IPR001680">
    <property type="entry name" value="WD40_rpt"/>
</dbReference>
<reference evidence="6" key="1">
    <citation type="submission" date="2018-12" db="EMBL/GenBank/DDBJ databases">
        <title>Complete genome sequence of an uncultured bacterium of the candidate phylum Bipolaricaulota.</title>
        <authorList>
            <person name="Kadnikov V.V."/>
            <person name="Mardanov A.V."/>
            <person name="Beletsky A.V."/>
            <person name="Frank Y.A."/>
            <person name="Karnachuk O.V."/>
            <person name="Ravin N.V."/>
        </authorList>
    </citation>
    <scope>NUCLEOTIDE SEQUENCE [LARGE SCALE GENOMIC DNA]</scope>
</reference>
<dbReference type="InterPro" id="IPR006626">
    <property type="entry name" value="PbH1"/>
</dbReference>
<dbReference type="PROSITE" id="PS50082">
    <property type="entry name" value="WD_REPEATS_2"/>
    <property type="match status" value="6"/>
</dbReference>
<dbReference type="PANTHER" id="PTHR19879">
    <property type="entry name" value="TRANSCRIPTION INITIATION FACTOR TFIID"/>
    <property type="match status" value="1"/>
</dbReference>
<evidence type="ECO:0000256" key="2">
    <source>
        <dbReference type="ARBA" id="ARBA00022737"/>
    </source>
</evidence>
<evidence type="ECO:0000313" key="5">
    <source>
        <dbReference type="EMBL" id="QAA76373.1"/>
    </source>
</evidence>
<gene>
    <name evidence="5" type="ORF">BIP78_0607</name>
</gene>
<feature type="domain" description="Periplasmic copper-binding protein NosD beta helix" evidence="4">
    <location>
        <begin position="79"/>
        <end position="195"/>
    </location>
</feature>
<dbReference type="InterPro" id="IPR019775">
    <property type="entry name" value="WD40_repeat_CS"/>
</dbReference>
<accession>A0A410FTN1</accession>
<dbReference type="InterPro" id="IPR012334">
    <property type="entry name" value="Pectin_lyas_fold"/>
</dbReference>
<evidence type="ECO:0000256" key="3">
    <source>
        <dbReference type="PROSITE-ProRule" id="PRU00221"/>
    </source>
</evidence>
<dbReference type="Pfam" id="PF00400">
    <property type="entry name" value="WD40"/>
    <property type="match status" value="6"/>
</dbReference>
<dbReference type="PROSITE" id="PS50294">
    <property type="entry name" value="WD_REPEATS_REGION"/>
    <property type="match status" value="5"/>
</dbReference>
<feature type="repeat" description="WD" evidence="3">
    <location>
        <begin position="506"/>
        <end position="547"/>
    </location>
</feature>
<feature type="repeat" description="WD" evidence="3">
    <location>
        <begin position="674"/>
        <end position="709"/>
    </location>
</feature>
<sequence length="709" mass="72524">MSRTVHGVALLVVVAAGVALGATWVVCPVDCTYATVEEAVAAAAAGDTILVRSGTYVGDLWLRKGLDLRSEGDEPSVIEGRVYILGAGQVTLHGLTIRGGGLHLEDSSSVLVSDCIVEGPGGIIVRSSSAHLRSTIVRGADGHGVLVTLGSRVLLTGCTVVGSRQDGIHVAASMADLRDNEVHDSGGYGIWADGSATVAGQATLAALSGNAIGTLGGAARALDRDPPGAPVEVAVSPAGWTAGPIAVSWTAPADLSGIAAAWYTIGSVPTGPDDGVRTTGNPFVVTSPPEGHQTLHVWLEDRAGNRDERALAEITFRADRTPPTGEVSINGGARHVFSTEVSVRIEAEDRAGDGPGSGVAAVRLSNDGKTWSPWQAFAATQSWDLAQTGGSSAPGTKTVFVEIRDEAGNVGRISTQVVLVQSVASSEAVLCLAFTASGNRLAQGFPGGAIRLVDPLTGQEVRVLEGHTGGVHAVAFSPDGRVLASGSNDNTIRLWDLAGTRDPRVLRGHTGGVWSVAFAPDGKTVASGASDGSVRLWDVAMGRALRTLTGHAGSVRSVAFSPDGKLVASGGDDRSVNVWDVSTGRAKYTLTEHGGAVRSVAFSPDGKLIASVGLDGKVLLWDVASGKLARTLATRTVGLRAVAFAPDGRSVAAGTATGVVVVWDLATAQEQEVFEGHTAQINALVYAPDGRTLASGGADKVVRLWDVGP</sequence>
<dbReference type="InterPro" id="IPR036322">
    <property type="entry name" value="WD40_repeat_dom_sf"/>
</dbReference>
<feature type="repeat" description="WD" evidence="3">
    <location>
        <begin position="632"/>
        <end position="673"/>
    </location>
</feature>
<dbReference type="SUPFAM" id="SSF50978">
    <property type="entry name" value="WD40 repeat-like"/>
    <property type="match status" value="1"/>
</dbReference>
<feature type="repeat" description="WD" evidence="3">
    <location>
        <begin position="464"/>
        <end position="497"/>
    </location>
</feature>
<feature type="repeat" description="WD" evidence="3">
    <location>
        <begin position="548"/>
        <end position="589"/>
    </location>
</feature>
<keyword evidence="2" id="KW-0677">Repeat</keyword>
<dbReference type="InterPro" id="IPR007742">
    <property type="entry name" value="NosD_dom"/>
</dbReference>
<dbReference type="SUPFAM" id="SSF51126">
    <property type="entry name" value="Pectin lyase-like"/>
    <property type="match status" value="1"/>
</dbReference>
<protein>
    <recommendedName>
        <fullName evidence="4">Periplasmic copper-binding protein NosD beta helix domain-containing protein</fullName>
    </recommendedName>
</protein>
<name>A0A410FTN1_BIPS1</name>
<dbReference type="SMART" id="SM00710">
    <property type="entry name" value="PbH1"/>
    <property type="match status" value="4"/>
</dbReference>
<dbReference type="KEGG" id="bih:BIP78_0607"/>
<feature type="repeat" description="WD" evidence="3">
    <location>
        <begin position="590"/>
        <end position="631"/>
    </location>
</feature>
<organism evidence="5 6">
    <name type="scientific">Bipolaricaulis sibiricus</name>
    <dbReference type="NCBI Taxonomy" id="2501609"/>
    <lineage>
        <taxon>Bacteria</taxon>
        <taxon>Candidatus Bipolaricaulota</taxon>
        <taxon>Candidatus Bipolaricaulia</taxon>
        <taxon>Candidatus Bipolaricaulales</taxon>
        <taxon>Candidatus Bipolaricaulaceae</taxon>
        <taxon>Candidatus Bipolaricaulis</taxon>
    </lineage>
</organism>
<evidence type="ECO:0000256" key="1">
    <source>
        <dbReference type="ARBA" id="ARBA00022574"/>
    </source>
</evidence>
<dbReference type="PROSITE" id="PS00678">
    <property type="entry name" value="WD_REPEATS_1"/>
    <property type="match status" value="5"/>
</dbReference>
<evidence type="ECO:0000259" key="4">
    <source>
        <dbReference type="Pfam" id="PF05048"/>
    </source>
</evidence>